<dbReference type="AlphaFoldDB" id="A0A315ZUB8"/>
<dbReference type="GO" id="GO:0016887">
    <property type="term" value="F:ATP hydrolysis activity"/>
    <property type="evidence" value="ECO:0007669"/>
    <property type="project" value="InterPro"/>
</dbReference>
<dbReference type="Proteomes" id="UP000245469">
    <property type="component" value="Unassembled WGS sequence"/>
</dbReference>
<keyword evidence="6" id="KW-1185">Reference proteome</keyword>
<dbReference type="GO" id="GO:0005524">
    <property type="term" value="F:ATP binding"/>
    <property type="evidence" value="ECO:0007669"/>
    <property type="project" value="UniProtKB-KW"/>
</dbReference>
<comment type="caution">
    <text evidence="5">The sequence shown here is derived from an EMBL/GenBank/DDBJ whole genome shotgun (WGS) entry which is preliminary data.</text>
</comment>
<dbReference type="SMART" id="SM00382">
    <property type="entry name" value="AAA"/>
    <property type="match status" value="2"/>
</dbReference>
<keyword evidence="1" id="KW-0813">Transport</keyword>
<dbReference type="PROSITE" id="PS50893">
    <property type="entry name" value="ABC_TRANSPORTER_2"/>
    <property type="match status" value="2"/>
</dbReference>
<feature type="domain" description="ABC transporter" evidence="4">
    <location>
        <begin position="13"/>
        <end position="258"/>
    </location>
</feature>
<keyword evidence="3 5" id="KW-0067">ATP-binding</keyword>
<dbReference type="Pfam" id="PF00005">
    <property type="entry name" value="ABC_tran"/>
    <property type="match status" value="2"/>
</dbReference>
<dbReference type="EMBL" id="QGDQ01000031">
    <property type="protein sequence ID" value="PWJ48304.1"/>
    <property type="molecule type" value="Genomic_DNA"/>
</dbReference>
<name>A0A315ZUB8_9ACTN</name>
<dbReference type="Gene3D" id="3.40.50.300">
    <property type="entry name" value="P-loop containing nucleotide triphosphate hydrolases"/>
    <property type="match status" value="2"/>
</dbReference>
<evidence type="ECO:0000313" key="5">
    <source>
        <dbReference type="EMBL" id="PWJ48304.1"/>
    </source>
</evidence>
<keyword evidence="2" id="KW-0547">Nucleotide-binding</keyword>
<dbReference type="InterPro" id="IPR017871">
    <property type="entry name" value="ABC_transporter-like_CS"/>
</dbReference>
<dbReference type="InterPro" id="IPR003439">
    <property type="entry name" value="ABC_transporter-like_ATP-bd"/>
</dbReference>
<evidence type="ECO:0000256" key="2">
    <source>
        <dbReference type="ARBA" id="ARBA00022741"/>
    </source>
</evidence>
<evidence type="ECO:0000256" key="3">
    <source>
        <dbReference type="ARBA" id="ARBA00022840"/>
    </source>
</evidence>
<dbReference type="RefSeq" id="WP_109776090.1">
    <property type="nucleotide sequence ID" value="NZ_QGDQ01000031.1"/>
</dbReference>
<dbReference type="SUPFAM" id="SSF52540">
    <property type="entry name" value="P-loop containing nucleoside triphosphate hydrolases"/>
    <property type="match status" value="2"/>
</dbReference>
<dbReference type="InterPro" id="IPR050319">
    <property type="entry name" value="ABC_transp_ATP-bind"/>
</dbReference>
<dbReference type="CDD" id="cd03257">
    <property type="entry name" value="ABC_NikE_OppD_transporters"/>
    <property type="match status" value="2"/>
</dbReference>
<dbReference type="PANTHER" id="PTHR43776">
    <property type="entry name" value="TRANSPORT ATP-BINDING PROTEIN"/>
    <property type="match status" value="1"/>
</dbReference>
<organism evidence="5 6">
    <name type="scientific">Quadrisphaera granulorum</name>
    <dbReference type="NCBI Taxonomy" id="317664"/>
    <lineage>
        <taxon>Bacteria</taxon>
        <taxon>Bacillati</taxon>
        <taxon>Actinomycetota</taxon>
        <taxon>Actinomycetes</taxon>
        <taxon>Kineosporiales</taxon>
        <taxon>Kineosporiaceae</taxon>
        <taxon>Quadrisphaera</taxon>
    </lineage>
</organism>
<dbReference type="PROSITE" id="PS00211">
    <property type="entry name" value="ABC_TRANSPORTER_1"/>
    <property type="match status" value="1"/>
</dbReference>
<evidence type="ECO:0000256" key="1">
    <source>
        <dbReference type="ARBA" id="ARBA00022448"/>
    </source>
</evidence>
<reference evidence="5 6" key="1">
    <citation type="submission" date="2018-03" db="EMBL/GenBank/DDBJ databases">
        <title>Genomic Encyclopedia of Archaeal and Bacterial Type Strains, Phase II (KMG-II): from individual species to whole genera.</title>
        <authorList>
            <person name="Goeker M."/>
        </authorList>
    </citation>
    <scope>NUCLEOTIDE SEQUENCE [LARGE SCALE GENOMIC DNA]</scope>
    <source>
        <strain evidence="5 6">DSM 44889</strain>
    </source>
</reference>
<dbReference type="NCBIfam" id="NF008453">
    <property type="entry name" value="PRK11308.1"/>
    <property type="match status" value="2"/>
</dbReference>
<protein>
    <submittedName>
        <fullName evidence="5">Peptide/nickel transport system ATP-binding protein</fullName>
    </submittedName>
</protein>
<accession>A0A315ZUB8</accession>
<gene>
    <name evidence="5" type="ORF">BXY45_13128</name>
</gene>
<dbReference type="GO" id="GO:0055085">
    <property type="term" value="P:transmembrane transport"/>
    <property type="evidence" value="ECO:0007669"/>
    <property type="project" value="UniProtKB-ARBA"/>
</dbReference>
<proteinExistence type="predicted"/>
<dbReference type="InterPro" id="IPR027417">
    <property type="entry name" value="P-loop_NTPase"/>
</dbReference>
<evidence type="ECO:0000313" key="6">
    <source>
        <dbReference type="Proteomes" id="UP000245469"/>
    </source>
</evidence>
<dbReference type="OrthoDB" id="4008250at2"/>
<feature type="domain" description="ABC transporter" evidence="4">
    <location>
        <begin position="293"/>
        <end position="540"/>
    </location>
</feature>
<evidence type="ECO:0000259" key="4">
    <source>
        <dbReference type="PROSITE" id="PS50893"/>
    </source>
</evidence>
<dbReference type="InterPro" id="IPR003593">
    <property type="entry name" value="AAA+_ATPase"/>
</dbReference>
<sequence>MSTSTLAVDTPVVEVRDLSVAYGQHQAVNGVSFAVPAGRVVAVVGESGSGKTTTVSALLGLLPAAGRVVAGSVHVGGRDLTHVSERERRAVRGRVVGYVPQDPTVGLNPTLRVGEQVAEAVRRRGVPRRSVPAEVLEALAAAGIDDPAQRARQHPHQLSGGLRQRVLIATALAAHPQLVIADEPTSALDTTVAQKILDHLEGLVRTSGTGLLIITHDLRVATDRADEVLVMSAGRIVERGRPVDVLGSPQHPYTQRLVADAPGGGSRSVTLVAPAAAVSAEAAEAAQADDVVLRLEGVTKDFVVPRGAAQRTLRALDDVSLSVRRGTTLALVGESGSGKTTALRVAMRLEEPTSGRVVFDGEDITRRGWRELRPLRRRFQLVHQNPFAALDPRWDVRDLVTEPLHSFGIGTSAERARAAERLLDAVHLPAAFADRRPAELSGGQRQRVAIARALALDPELVLLDEPVSALDVTVQAQVLDLLVELQRERGLSYLLISHDLAVVADTSHDVAVMSRGRIVESGPTAQVFADPQATTTAELLAAVPGQRAARRAGAPDGQLLAEAAR</sequence>